<evidence type="ECO:0000313" key="2">
    <source>
        <dbReference type="Proteomes" id="UP001367508"/>
    </source>
</evidence>
<dbReference type="EMBL" id="JAYMYQ010000009">
    <property type="protein sequence ID" value="KAK7313166.1"/>
    <property type="molecule type" value="Genomic_DNA"/>
</dbReference>
<evidence type="ECO:0000313" key="1">
    <source>
        <dbReference type="EMBL" id="KAK7313166.1"/>
    </source>
</evidence>
<name>A0AAN9KB18_CANGL</name>
<organism evidence="1 2">
    <name type="scientific">Canavalia gladiata</name>
    <name type="common">Sword bean</name>
    <name type="synonym">Dolichos gladiatus</name>
    <dbReference type="NCBI Taxonomy" id="3824"/>
    <lineage>
        <taxon>Eukaryota</taxon>
        <taxon>Viridiplantae</taxon>
        <taxon>Streptophyta</taxon>
        <taxon>Embryophyta</taxon>
        <taxon>Tracheophyta</taxon>
        <taxon>Spermatophyta</taxon>
        <taxon>Magnoliopsida</taxon>
        <taxon>eudicotyledons</taxon>
        <taxon>Gunneridae</taxon>
        <taxon>Pentapetalae</taxon>
        <taxon>rosids</taxon>
        <taxon>fabids</taxon>
        <taxon>Fabales</taxon>
        <taxon>Fabaceae</taxon>
        <taxon>Papilionoideae</taxon>
        <taxon>50 kb inversion clade</taxon>
        <taxon>NPAAA clade</taxon>
        <taxon>indigoferoid/millettioid clade</taxon>
        <taxon>Phaseoleae</taxon>
        <taxon>Canavalia</taxon>
    </lineage>
</organism>
<sequence>MSTILGNYAWVVNHLAHLIEKSKINCKSKTPPQICRPYAKPFELCNFIANVALNFQSFGLAVGNVNVCLEGACIAALMVPSRTMIFQASIREVSISSCEVSDMNFPFSLLLHQICNYQYFFIALCANPSTEMPLTCLNPLSGIHFPMKGLGKPVTRSMERLFLRTHASICRTLPSLGSGKSTGRSIRLELFPILPSRIPRGKNPKTTFLPLELGLL</sequence>
<dbReference type="AlphaFoldDB" id="A0AAN9KB18"/>
<proteinExistence type="predicted"/>
<protein>
    <submittedName>
        <fullName evidence="1">Uncharacterized protein</fullName>
    </submittedName>
</protein>
<comment type="caution">
    <text evidence="1">The sequence shown here is derived from an EMBL/GenBank/DDBJ whole genome shotgun (WGS) entry which is preliminary data.</text>
</comment>
<gene>
    <name evidence="1" type="ORF">VNO77_37643</name>
</gene>
<dbReference type="Proteomes" id="UP001367508">
    <property type="component" value="Unassembled WGS sequence"/>
</dbReference>
<keyword evidence="2" id="KW-1185">Reference proteome</keyword>
<accession>A0AAN9KB18</accession>
<reference evidence="1 2" key="1">
    <citation type="submission" date="2024-01" db="EMBL/GenBank/DDBJ databases">
        <title>The genomes of 5 underutilized Papilionoideae crops provide insights into root nodulation and disease resistanc.</title>
        <authorList>
            <person name="Jiang F."/>
        </authorList>
    </citation>
    <scope>NUCLEOTIDE SEQUENCE [LARGE SCALE GENOMIC DNA]</scope>
    <source>
        <strain evidence="1">LVBAO_FW01</strain>
        <tissue evidence="1">Leaves</tissue>
    </source>
</reference>